<protein>
    <submittedName>
        <fullName evidence="4">Lytic murein transglycosylase</fullName>
    </submittedName>
</protein>
<evidence type="ECO:0000256" key="1">
    <source>
        <dbReference type="ARBA" id="ARBA00009387"/>
    </source>
</evidence>
<evidence type="ECO:0000313" key="4">
    <source>
        <dbReference type="EMBL" id="CUW89471.1"/>
    </source>
</evidence>
<proteinExistence type="inferred from homology"/>
<dbReference type="InterPro" id="IPR008258">
    <property type="entry name" value="Transglycosylase_SLT_dom_1"/>
</dbReference>
<comment type="similarity">
    <text evidence="1">Belongs to the virb1 family.</text>
</comment>
<feature type="region of interest" description="Disordered" evidence="2">
    <location>
        <begin position="60"/>
        <end position="93"/>
    </location>
</feature>
<name>A0A9W5AZS0_9HYPH</name>
<feature type="domain" description="Transglycosylase SLT" evidence="3">
    <location>
        <begin position="276"/>
        <end position="368"/>
    </location>
</feature>
<feature type="region of interest" description="Disordered" evidence="2">
    <location>
        <begin position="1"/>
        <end position="30"/>
    </location>
</feature>
<gene>
    <name evidence="4" type="ORF">AGR2A_Cc160138</name>
</gene>
<accession>A0A9W5AZS0</accession>
<evidence type="ECO:0000256" key="2">
    <source>
        <dbReference type="SAM" id="MobiDB-lite"/>
    </source>
</evidence>
<dbReference type="EMBL" id="FBVY01000008">
    <property type="protein sequence ID" value="CUW89471.1"/>
    <property type="molecule type" value="Genomic_DNA"/>
</dbReference>
<comment type="caution">
    <text evidence="4">The sequence shown here is derived from an EMBL/GenBank/DDBJ whole genome shotgun (WGS) entry which is preliminary data.</text>
</comment>
<reference evidence="4 5" key="1">
    <citation type="submission" date="2016-01" db="EMBL/GenBank/DDBJ databases">
        <authorList>
            <person name="Regsiter A."/>
            <person name="william w."/>
        </authorList>
    </citation>
    <scope>NUCLEOTIDE SEQUENCE [LARGE SCALE GENOMIC DNA]</scope>
    <source>
        <strain evidence="4 5">CFBP 5494</strain>
    </source>
</reference>
<dbReference type="AlphaFoldDB" id="A0A9W5AZS0"/>
<organism evidence="4 5">
    <name type="scientific">Agrobacterium genomosp. 2 str. CFBP 5494</name>
    <dbReference type="NCBI Taxonomy" id="1183436"/>
    <lineage>
        <taxon>Bacteria</taxon>
        <taxon>Pseudomonadati</taxon>
        <taxon>Pseudomonadota</taxon>
        <taxon>Alphaproteobacteria</taxon>
        <taxon>Hyphomicrobiales</taxon>
        <taxon>Rhizobiaceae</taxon>
        <taxon>Rhizobium/Agrobacterium group</taxon>
        <taxon>Agrobacterium</taxon>
        <taxon>Agrobacterium tumefaciens complex</taxon>
    </lineage>
</organism>
<keyword evidence="5" id="KW-1185">Reference proteome</keyword>
<dbReference type="Pfam" id="PF01464">
    <property type="entry name" value="SLT"/>
    <property type="match status" value="1"/>
</dbReference>
<dbReference type="Proteomes" id="UP000191933">
    <property type="component" value="Unassembled WGS sequence"/>
</dbReference>
<evidence type="ECO:0000313" key="5">
    <source>
        <dbReference type="Proteomes" id="UP000191933"/>
    </source>
</evidence>
<feature type="compositionally biased region" description="Low complexity" evidence="2">
    <location>
        <begin position="70"/>
        <end position="93"/>
    </location>
</feature>
<sequence length="384" mass="39127">MKLDGTLPASLDAGVSKDRHNEGGNMRNSGKFRGRRTLLLSSTVGLALALSACTSVEYTAKDGPNGPKIATVNPATTPASTSAQPAATEAAAATPTAASVQTAETAASSQAAALPTAVAVKGGRVALPPASEIAAAAAITAQMQPQQTEVAQAAVAASAPTAAAALAPASAAPAAAAIETAAATAKPASHNAAADLPQVVAVKGSFPPAPPPPGSPSIGTELTAERKVIPLPKPDSTVLAYAAGPTNAALAAIRQNEAMTAPLNTPPAGREKLSGLISKYASMYDVPEDLVHRVVQRESRYNPGAYNSGNFGLMQIRHATARSMGFDGPASGLFDAETNLKYAVKYLRGAWVVAGNDRDNAVRLYARGYYYDAKRKGMLHVLRK</sequence>
<dbReference type="InterPro" id="IPR023346">
    <property type="entry name" value="Lysozyme-like_dom_sf"/>
</dbReference>
<dbReference type="Gene3D" id="1.10.530.10">
    <property type="match status" value="1"/>
</dbReference>
<dbReference type="CDD" id="cd00254">
    <property type="entry name" value="LT-like"/>
    <property type="match status" value="1"/>
</dbReference>
<evidence type="ECO:0000259" key="3">
    <source>
        <dbReference type="Pfam" id="PF01464"/>
    </source>
</evidence>
<dbReference type="SUPFAM" id="SSF53955">
    <property type="entry name" value="Lysozyme-like"/>
    <property type="match status" value="1"/>
</dbReference>